<dbReference type="GO" id="GO:0015562">
    <property type="term" value="F:efflux transmembrane transporter activity"/>
    <property type="evidence" value="ECO:0007669"/>
    <property type="project" value="InterPro"/>
</dbReference>
<sequence>MFSRFFIDRPIFATVIAIIMVLIGLMTVKSLPVSQYPDITPPTVMVSASYPGADAATIAEVVGTPIEEQINGVEGMMYMSSSSSDGSYSLTITFENGTNLDDAVVKVQNRISLAEATLPTAVKEQGVSVMAESSDIILFIALEGDNPDRYNALYLTNYAQLNIIDELSRIDGVGGAGAFGAGKYSMRVWLDPEKMRVRGITPSDVSEMIQSQNLEVSSGSVGAPPAPSDVDFEFTLTSDGQLQTAEEFGNIILKTDPNGSILRLKDVATVELGSESYSTISHVSGKQAGLIGVQQRPGANALDVATKVKAKMDELSEYFPDGVHYEVIMDTTSFVNASIDEVLVTFVETTLIVMIVILIFLQSWRAVIIPMIAIPVSLIATFAVMKLLGFSINTLTLFGLVLAIAIVVDDAIVVVEDCARLVQEGKLTPRQSSEKAMTELQGPVVGEVLVLLSVFIPTAFISGITGELYKQFALTIATAVAFSGFNALTFTPAMCALFLRKKEGPNPHFFIYKWFNKGYGSVMKKYTSAIGCLLQRPLIAIGIYVIICLFAFWGFMKLPTSYIPQEDMGYFMTSVQLPTGASLDRTDKIVTSLADQIKKIPEVDNVISISGSSMMGGGSGTNMGSLFVVLKPWSQRKGKGQDVDAIMAHVSEIAGSYQEPIVFSINPPAIPGLGMTSGMQMQILDINNLGADALQKVLAAMKEAAKKDDRIAQLTTQYQAGVPQYAIRVDRDKAKLLGLSVDDIYSTLAQFMGGSYVNDFVKFGRTYQVNLSADSESRSRIGKLGRLSVRNANGNMVPFSSFISIEPAIGQSTVSRYNMYTTASITGTPAGHVSSKETIKAMEEILDEAAGDQFAYAWTGEAYQETQAGTTITFVLLFAVIVTALVLAAQYESWTDPIAVVISMPTAILGTVIGCLLLSQSISIYTQIGIILLLGLSAKNAILIVEYARDFHQSGQTVRQAASDAGVIRFRPIMMTAFAFVFGVLPMLFATGAGANSRIALGTAVVFGMAVNAIVGTLFVPGFWELLENFREKHLSRIFAGSDQTSKRLQNTDKSASGEEN</sequence>
<evidence type="ECO:0000256" key="8">
    <source>
        <dbReference type="ARBA" id="ARBA00023136"/>
    </source>
</evidence>
<dbReference type="Gene3D" id="1.20.1640.10">
    <property type="entry name" value="Multidrug efflux transporter AcrB transmembrane domain"/>
    <property type="match status" value="2"/>
</dbReference>
<dbReference type="PRINTS" id="PR00702">
    <property type="entry name" value="ACRIFLAVINRP"/>
</dbReference>
<dbReference type="PANTHER" id="PTHR32063:SF11">
    <property type="entry name" value="CATION OR DRUG EFFLUX SYSTEM PROTEIN"/>
    <property type="match status" value="1"/>
</dbReference>
<gene>
    <name evidence="11" type="ORF">C5O23_02940</name>
</gene>
<feature type="transmembrane region" description="Helical" evidence="9">
    <location>
        <begin position="999"/>
        <end position="1027"/>
    </location>
</feature>
<evidence type="ECO:0000259" key="10">
    <source>
        <dbReference type="PROSITE" id="PS50156"/>
    </source>
</evidence>
<feature type="transmembrane region" description="Helical" evidence="9">
    <location>
        <begin position="368"/>
        <end position="389"/>
    </location>
</feature>
<evidence type="ECO:0000256" key="4">
    <source>
        <dbReference type="ARBA" id="ARBA00022475"/>
    </source>
</evidence>
<dbReference type="EMBL" id="PUEC01000004">
    <property type="protein sequence ID" value="PWB03684.1"/>
    <property type="molecule type" value="Genomic_DNA"/>
</dbReference>
<feature type="transmembrane region" description="Helical" evidence="9">
    <location>
        <begin position="533"/>
        <end position="556"/>
    </location>
</feature>
<feature type="domain" description="SSD" evidence="10">
    <location>
        <begin position="371"/>
        <end position="497"/>
    </location>
</feature>
<keyword evidence="3" id="KW-0813">Transport</keyword>
<evidence type="ECO:0000256" key="5">
    <source>
        <dbReference type="ARBA" id="ARBA00022519"/>
    </source>
</evidence>
<comment type="similarity">
    <text evidence="2">Belongs to the resistance-nodulation-cell division (RND) (TC 2.A.6) family.</text>
</comment>
<dbReference type="SUPFAM" id="SSF82714">
    <property type="entry name" value="Multidrug efflux transporter AcrB TolC docking domain, DN and DC subdomains"/>
    <property type="match status" value="2"/>
</dbReference>
<dbReference type="Pfam" id="PF00873">
    <property type="entry name" value="ACR_tran"/>
    <property type="match status" value="1"/>
</dbReference>
<comment type="subcellular location">
    <subcellularLocation>
        <location evidence="1">Cell inner membrane</location>
        <topology evidence="1">Multi-pass membrane protein</topology>
    </subcellularLocation>
</comment>
<feature type="transmembrane region" description="Helical" evidence="9">
    <location>
        <begin position="898"/>
        <end position="919"/>
    </location>
</feature>
<reference evidence="12" key="1">
    <citation type="submission" date="2018-02" db="EMBL/GenBank/DDBJ databases">
        <authorList>
            <person name="Clavel T."/>
            <person name="Strowig T."/>
        </authorList>
    </citation>
    <scope>NUCLEOTIDE SEQUENCE [LARGE SCALE GENOMIC DNA]</scope>
    <source>
        <strain evidence="12">DSM 103720</strain>
    </source>
</reference>
<keyword evidence="7 9" id="KW-1133">Transmembrane helix</keyword>
<dbReference type="InterPro" id="IPR001036">
    <property type="entry name" value="Acrflvin-R"/>
</dbReference>
<evidence type="ECO:0000256" key="2">
    <source>
        <dbReference type="ARBA" id="ARBA00010942"/>
    </source>
</evidence>
<dbReference type="PROSITE" id="PS50156">
    <property type="entry name" value="SSD"/>
    <property type="match status" value="1"/>
</dbReference>
<dbReference type="PANTHER" id="PTHR32063">
    <property type="match status" value="1"/>
</dbReference>
<organism evidence="11 12">
    <name type="scientific">Duncaniella muris</name>
    <dbReference type="NCBI Taxonomy" id="2094150"/>
    <lineage>
        <taxon>Bacteria</taxon>
        <taxon>Pseudomonadati</taxon>
        <taxon>Bacteroidota</taxon>
        <taxon>Bacteroidia</taxon>
        <taxon>Bacteroidales</taxon>
        <taxon>Muribaculaceae</taxon>
        <taxon>Duncaniella</taxon>
    </lineage>
</organism>
<comment type="caution">
    <text evidence="11">The sequence shown here is derived from an EMBL/GenBank/DDBJ whole genome shotgun (WGS) entry which is preliminary data.</text>
</comment>
<dbReference type="InterPro" id="IPR000731">
    <property type="entry name" value="SSD"/>
</dbReference>
<evidence type="ECO:0000313" key="11">
    <source>
        <dbReference type="EMBL" id="PWB03684.1"/>
    </source>
</evidence>
<feature type="transmembrane region" description="Helical" evidence="9">
    <location>
        <begin position="973"/>
        <end position="993"/>
    </location>
</feature>
<evidence type="ECO:0000256" key="1">
    <source>
        <dbReference type="ARBA" id="ARBA00004429"/>
    </source>
</evidence>
<keyword evidence="5" id="KW-0997">Cell inner membrane</keyword>
<dbReference type="SUPFAM" id="SSF82866">
    <property type="entry name" value="Multidrug efflux transporter AcrB transmembrane domain"/>
    <property type="match status" value="2"/>
</dbReference>
<feature type="transmembrane region" description="Helical" evidence="9">
    <location>
        <begin position="440"/>
        <end position="460"/>
    </location>
</feature>
<dbReference type="Gene3D" id="3.30.2090.10">
    <property type="entry name" value="Multidrug efflux transporter AcrB TolC docking domain, DN and DC subdomains"/>
    <property type="match status" value="2"/>
</dbReference>
<proteinExistence type="inferred from homology"/>
<dbReference type="FunFam" id="1.20.1640.10:FF:000001">
    <property type="entry name" value="Efflux pump membrane transporter"/>
    <property type="match status" value="1"/>
</dbReference>
<keyword evidence="4" id="KW-1003">Cell membrane</keyword>
<dbReference type="InterPro" id="IPR004764">
    <property type="entry name" value="MdtF-like"/>
</dbReference>
<feature type="transmembrane region" description="Helical" evidence="9">
    <location>
        <begin position="395"/>
        <end position="419"/>
    </location>
</feature>
<dbReference type="GO" id="GO:0042910">
    <property type="term" value="F:xenobiotic transmembrane transporter activity"/>
    <property type="evidence" value="ECO:0007669"/>
    <property type="project" value="TreeGrafter"/>
</dbReference>
<evidence type="ECO:0000256" key="9">
    <source>
        <dbReference type="SAM" id="Phobius"/>
    </source>
</evidence>
<dbReference type="Gene3D" id="3.30.70.1320">
    <property type="entry name" value="Multidrug efflux transporter AcrB pore domain like"/>
    <property type="match status" value="1"/>
</dbReference>
<dbReference type="FunFam" id="3.30.70.1430:FF:000001">
    <property type="entry name" value="Efflux pump membrane transporter"/>
    <property type="match status" value="1"/>
</dbReference>
<name>A0A2V1IM05_9BACT</name>
<keyword evidence="12" id="KW-1185">Reference proteome</keyword>
<protein>
    <submittedName>
        <fullName evidence="11">AcrB/AcrD/AcrF family protein</fullName>
    </submittedName>
</protein>
<dbReference type="NCBIfam" id="NF000282">
    <property type="entry name" value="RND_permease_1"/>
    <property type="match status" value="1"/>
</dbReference>
<keyword evidence="8 9" id="KW-0472">Membrane</keyword>
<dbReference type="AlphaFoldDB" id="A0A2V1IM05"/>
<evidence type="ECO:0000256" key="7">
    <source>
        <dbReference type="ARBA" id="ARBA00022989"/>
    </source>
</evidence>
<keyword evidence="6 9" id="KW-0812">Transmembrane</keyword>
<dbReference type="GO" id="GO:0009636">
    <property type="term" value="P:response to toxic substance"/>
    <property type="evidence" value="ECO:0007669"/>
    <property type="project" value="UniProtKB-ARBA"/>
</dbReference>
<accession>A0A2V1IM05</accession>
<dbReference type="SUPFAM" id="SSF82693">
    <property type="entry name" value="Multidrug efflux transporter AcrB pore domain, PN1, PN2, PC1 and PC2 subdomains"/>
    <property type="match status" value="4"/>
</dbReference>
<dbReference type="Proteomes" id="UP000244905">
    <property type="component" value="Unassembled WGS sequence"/>
</dbReference>
<dbReference type="GeneID" id="82525305"/>
<evidence type="ECO:0000256" key="6">
    <source>
        <dbReference type="ARBA" id="ARBA00022692"/>
    </source>
</evidence>
<feature type="transmembrane region" description="Helical" evidence="9">
    <location>
        <begin position="925"/>
        <end position="945"/>
    </location>
</feature>
<dbReference type="Gene3D" id="3.30.70.1440">
    <property type="entry name" value="Multidrug efflux transporter AcrB pore domain"/>
    <property type="match status" value="1"/>
</dbReference>
<feature type="transmembrane region" description="Helical" evidence="9">
    <location>
        <begin position="872"/>
        <end position="891"/>
    </location>
</feature>
<dbReference type="RefSeq" id="WP_107031466.1">
    <property type="nucleotide sequence ID" value="NZ_PUEC01000004.1"/>
</dbReference>
<dbReference type="NCBIfam" id="TIGR00915">
    <property type="entry name" value="2A0602"/>
    <property type="match status" value="1"/>
</dbReference>
<dbReference type="Gene3D" id="3.30.70.1430">
    <property type="entry name" value="Multidrug efflux transporter AcrB pore domain"/>
    <property type="match status" value="2"/>
</dbReference>
<dbReference type="GO" id="GO:0005886">
    <property type="term" value="C:plasma membrane"/>
    <property type="evidence" value="ECO:0007669"/>
    <property type="project" value="UniProtKB-SubCell"/>
</dbReference>
<feature type="transmembrane region" description="Helical" evidence="9">
    <location>
        <begin position="342"/>
        <end position="361"/>
    </location>
</feature>
<dbReference type="InterPro" id="IPR027463">
    <property type="entry name" value="AcrB_DN_DC_subdom"/>
</dbReference>
<feature type="transmembrane region" description="Helical" evidence="9">
    <location>
        <begin position="12"/>
        <end position="31"/>
    </location>
</feature>
<feature type="transmembrane region" description="Helical" evidence="9">
    <location>
        <begin position="472"/>
        <end position="499"/>
    </location>
</feature>
<evidence type="ECO:0000313" key="12">
    <source>
        <dbReference type="Proteomes" id="UP000244905"/>
    </source>
</evidence>
<evidence type="ECO:0000256" key="3">
    <source>
        <dbReference type="ARBA" id="ARBA00022448"/>
    </source>
</evidence>